<comment type="domain">
    <text evidence="2">The jas domain is required for interaction with COI1.</text>
</comment>
<protein>
    <recommendedName>
        <fullName evidence="2">Protein TIFY</fullName>
    </recommendedName>
    <alternativeName>
        <fullName evidence="2">Jasmonate ZIM domain-containing protein</fullName>
    </alternativeName>
</protein>
<dbReference type="OMA" id="KAGFTHG"/>
<dbReference type="SMART" id="SM00979">
    <property type="entry name" value="TIFY"/>
    <property type="match status" value="1"/>
</dbReference>
<sequence>MMAAVVTMSGSGNHAGDSGDRELKKQKPFHDFMGISLSGSGDAPAAAAARISIASDLGSERHSVTHLEGVPFYGPRSDGSRQHTTDRSAGSYKRSNSDSAYVGQDAFDGVHFVKMYRGVSGGDQPRRLNDEEIFHGSKVLRPASTSQALPRYSANWDRAVPVNVARNTQYPSYMSPFVHQVSPNTFRDAATGPSVVSHVAGDEGSRNGIKGSGILNSMKPSMAADENNPKSGARIAGVPSGALVAGSKSMSGGLISEPEAPISGDRQTGSTSANRQMTIFYDGYAHVFDDVHPTKADVIMALAGCNSESWPSTVPVKSSNVQVKEGSNPTGEIETGADPRGKPSTAAGSNL</sequence>
<dbReference type="PANTHER" id="PTHR33077:SF8">
    <property type="entry name" value="PROTEIN TIFY 8"/>
    <property type="match status" value="1"/>
</dbReference>
<comment type="subcellular location">
    <subcellularLocation>
        <location evidence="2">Nucleus</location>
    </subcellularLocation>
</comment>
<organism evidence="5 6">
    <name type="scientific">Kalanchoe fedtschenkoi</name>
    <name type="common">Lavender scallops</name>
    <name type="synonym">South American air plant</name>
    <dbReference type="NCBI Taxonomy" id="63787"/>
    <lineage>
        <taxon>Eukaryota</taxon>
        <taxon>Viridiplantae</taxon>
        <taxon>Streptophyta</taxon>
        <taxon>Embryophyta</taxon>
        <taxon>Tracheophyta</taxon>
        <taxon>Spermatophyta</taxon>
        <taxon>Magnoliopsida</taxon>
        <taxon>eudicotyledons</taxon>
        <taxon>Gunneridae</taxon>
        <taxon>Pentapetalae</taxon>
        <taxon>Saxifragales</taxon>
        <taxon>Crassulaceae</taxon>
        <taxon>Kalanchoe</taxon>
    </lineage>
</organism>
<dbReference type="InterPro" id="IPR040390">
    <property type="entry name" value="TIFY/JAZ"/>
</dbReference>
<evidence type="ECO:0000313" key="5">
    <source>
        <dbReference type="EnsemblPlants" id="Kaladp0095s0494.1.v1.1"/>
    </source>
</evidence>
<dbReference type="AlphaFoldDB" id="A0A7N0V248"/>
<evidence type="ECO:0000256" key="3">
    <source>
        <dbReference type="SAM" id="MobiDB-lite"/>
    </source>
</evidence>
<proteinExistence type="inferred from homology"/>
<feature type="region of interest" description="Disordered" evidence="3">
    <location>
        <begin position="309"/>
        <end position="351"/>
    </location>
</feature>
<reference evidence="5" key="1">
    <citation type="submission" date="2021-01" db="UniProtKB">
        <authorList>
            <consortium name="EnsemblPlants"/>
        </authorList>
    </citation>
    <scope>IDENTIFICATION</scope>
</reference>
<dbReference type="InterPro" id="IPR010399">
    <property type="entry name" value="Tify_dom"/>
</dbReference>
<dbReference type="Gramene" id="Kaladp0095s0494.1.v1.1">
    <property type="protein sequence ID" value="Kaladp0095s0494.1.v1.1"/>
    <property type="gene ID" value="Kaladp0095s0494.v1.1"/>
</dbReference>
<keyword evidence="2" id="KW-0539">Nucleus</keyword>
<evidence type="ECO:0000313" key="6">
    <source>
        <dbReference type="Proteomes" id="UP000594263"/>
    </source>
</evidence>
<evidence type="ECO:0000256" key="1">
    <source>
        <dbReference type="ARBA" id="ARBA00008614"/>
    </source>
</evidence>
<dbReference type="PROSITE" id="PS51320">
    <property type="entry name" value="TIFY"/>
    <property type="match status" value="1"/>
</dbReference>
<feature type="compositionally biased region" description="Polar residues" evidence="3">
    <location>
        <begin position="309"/>
        <end position="330"/>
    </location>
</feature>
<dbReference type="EnsemblPlants" id="Kaladp0095s0494.1.v1.1">
    <property type="protein sequence ID" value="Kaladp0095s0494.1.v1.1"/>
    <property type="gene ID" value="Kaladp0095s0494.v1.1"/>
</dbReference>
<comment type="similarity">
    <text evidence="1 2">Belongs to the TIFY/JAZ family.</text>
</comment>
<dbReference type="GO" id="GO:0009611">
    <property type="term" value="P:response to wounding"/>
    <property type="evidence" value="ECO:0007669"/>
    <property type="project" value="UniProtKB-UniRule"/>
</dbReference>
<name>A0A7N0V248_KALFE</name>
<comment type="function">
    <text evidence="2">Repressor of jasmonate responses.</text>
</comment>
<dbReference type="Proteomes" id="UP000594263">
    <property type="component" value="Unplaced"/>
</dbReference>
<dbReference type="PANTHER" id="PTHR33077">
    <property type="entry name" value="PROTEIN TIFY 4A-RELATED-RELATED"/>
    <property type="match status" value="1"/>
</dbReference>
<feature type="region of interest" description="Disordered" evidence="3">
    <location>
        <begin position="247"/>
        <end position="271"/>
    </location>
</feature>
<dbReference type="Pfam" id="PF06200">
    <property type="entry name" value="tify"/>
    <property type="match status" value="1"/>
</dbReference>
<feature type="region of interest" description="Disordered" evidence="3">
    <location>
        <begin position="1"/>
        <end position="23"/>
    </location>
</feature>
<dbReference type="GO" id="GO:2000022">
    <property type="term" value="P:regulation of jasmonic acid mediated signaling pathway"/>
    <property type="evidence" value="ECO:0007669"/>
    <property type="project" value="UniProtKB-UniRule"/>
</dbReference>
<dbReference type="GO" id="GO:0005634">
    <property type="term" value="C:nucleus"/>
    <property type="evidence" value="ECO:0007669"/>
    <property type="project" value="UniProtKB-SubCell"/>
</dbReference>
<evidence type="ECO:0000259" key="4">
    <source>
        <dbReference type="PROSITE" id="PS51320"/>
    </source>
</evidence>
<feature type="region of interest" description="Disordered" evidence="3">
    <location>
        <begin position="69"/>
        <end position="98"/>
    </location>
</feature>
<dbReference type="GO" id="GO:0031347">
    <property type="term" value="P:regulation of defense response"/>
    <property type="evidence" value="ECO:0007669"/>
    <property type="project" value="UniProtKB-UniRule"/>
</dbReference>
<evidence type="ECO:0000256" key="2">
    <source>
        <dbReference type="RuleBase" id="RU369065"/>
    </source>
</evidence>
<accession>A0A7N0V248</accession>
<feature type="domain" description="Tify" evidence="4">
    <location>
        <begin position="270"/>
        <end position="305"/>
    </location>
</feature>
<keyword evidence="6" id="KW-1185">Reference proteome</keyword>
<keyword evidence="2" id="KW-1184">Jasmonic acid signaling pathway</keyword>